<keyword evidence="3" id="KW-0732">Signal</keyword>
<dbReference type="NCBIfam" id="TIGR03696">
    <property type="entry name" value="Rhs_assc_core"/>
    <property type="match status" value="1"/>
</dbReference>
<sequence length="2056" mass="235514">MGTRSRKLKRITAVMLSVSLLVTGINFNITSYAATENQQLEKNEIQLTEKDKNEARKQDKKIKKELKKTKDSKKNNKKATIIKEIEELRTANSTTYLLSDGSRKLEICGENIRFKENGKFVDYDSKLKKVSKQDEKSLKKDISDKSVEGKYAFVNKSGDAKNYFPKKLDEDSSIVLTKDKYSISFSPVINEKVDVKKDEENPVAVIDEQDSESSTIEIEKTEEDNLTYKKSDGLEYKYTSLKDGVKEEIILNEKPNNNVFEFKLDLKGTKIKKVKGSKEIQLFDSKTNKYIAYIGEPNIKDGKGNITYKDVDYDISKNSTDEYTLKVIVDSEYLDKASYPVTIDPTVWWVDSRLEAASVTDFPYTLDTNRRYTSTIVVRNKGINFYPYLDTTDTCYIDTSGIDENNAIVGTSGTFYGSDVKEAYLSITEKTSSYHFNQTAKIDMVPANVEVRTPVSTWSPETITWNNHPGMGDTVWSQFKCTGVTGTNHKVDLKDWAQAVSDRKIENTGLALKAIEEGTGIVFYSSSSENTTPMSLTIVYENPHIGDKSIYSYEDFNTPNGNGKVELSQGNFLYTQNDFALPTPQLGLQMSRTYNSRNSEQTNFGIGWSCDYDARIADYKGKSLTYVDGSGAIYGFGMQKGTEWVCNENTDLSLEIASSKQTRVILATENKPSSTVSFTSEYVITDKEKVKRYFDGDGKICLIEEANGTFIYIKHHKTTGLIQSIYSNKGQSIEFEFSYINGEYYVSKTTLVDGSSFNYVYTNKRLSKVIHKGSEGNEIVYNYGYNENGQMSKITDALGSEYKIEYDGKSVASLIYPDNSRIEIYTNYEPLKTRVYTKNPNNMVLHYEEYEFDNDGKVIKKTNDNGKVYEYTYDGSLLTDKTEKVQYYELQENIVKKVIPIEEDENLTEEMEYNDRNNVITETDEEGNVIEYTYGDEANPDLETKVKETSAEGKVVYEVEYSYDSNGNVIKETDHIEKTIINYSYDKDGNVTESVETLVDNSENIDKGLNTSTYEDSYDVDGNNLTSKVKTGSINQSTENTYDLLGRVKTSKDEKNIVTSYEYDEFGRVKSTVKEGTDNKKATTETSYDLNGRIIKEIDKLGRIATYKYDDMGRVVSKTLTYGDETRTTTTSYGYVDNFYVVTGTGSNKRLPSVEVVEEKNANNEVIAKTYTDSYGQIVREERDGICKDYTYDKQGNVFTTYSRGAQDVNTVSPKLVVTLYDKNGRLTDTIQNPVYRNGSFTVDVTKSIVMTNKYDARGNLVEETDGKGNKTIYEYNEEDRLVKTSIDDGTGTSNDTVYEYDIQNKDNTGKIVSTTDKTINALGNISETIKNGAGQVLSIEDKGNSKNIRIVYEYDASGNVTKENKSDGSYIKYTYNTQNKVVGKYEYSTDNKWKKLSSYTYNEDDLLNKVSEYNVVDGRPIAYRYTFYEYDALGRMIGNSEIYKTELPNESEIKESKQTYKYNIEDKLVEIRYPNTSKDKLKGIVFEYNDYKWLTKIKGIVNESNNELLRDIRTYDYYNDGKIKTINDYRGFLNGINGYIKKDYEYDVFDRVTKMTYSDSKLIESVLEQHTYSYDKNSNIIREENINNYPSDNQEKVDEVKTYLYDNLDRLVSTKKVDNIRNTESTKTYEYDKVGNCIKTTENGITVTNVYNNLNQLTRSETTKDESLMNIKFYVYDSNGNQTIEQTVVEAPNISETIQKEYDINNQLTKVTCRNGGVDGEITYTQENVYNYAGKRICKKDNDKITNYYYQGDVLLYTTDENGNKTCQNIIGLQENIIATIRYENGSQHAYFYNKDAKTSVENIVDENGSGVTSYTYTDYGETSKYSSKDFYNEICYTSEVYDELTGLYYLNARYYNPENYSFITQDSYRGEQKEYNTWNLYAYCGENPINYVDPSGHKREKIYGVYLEVKRKKNDKEKTKYVEALYKIANKSQFKSKYKLFENEVARKVLVAQSAWESGYGTSYSAVNRNNIFGFVGYTYKSLKASIEAYAWQLNNGKQKGYKQARKYLKKNKNDAKVYVVRFAHTYCASSSAMEYTKTILNMIDYIKNRKVWN</sequence>
<feature type="chain" id="PRO_5019325248" evidence="3">
    <location>
        <begin position="34"/>
        <end position="2056"/>
    </location>
</feature>
<dbReference type="GO" id="GO:0004040">
    <property type="term" value="F:amidase activity"/>
    <property type="evidence" value="ECO:0007669"/>
    <property type="project" value="InterPro"/>
</dbReference>
<evidence type="ECO:0000259" key="6">
    <source>
        <dbReference type="Pfam" id="PF25023"/>
    </source>
</evidence>
<accession>A0A413R552</accession>
<dbReference type="RefSeq" id="WP_117971767.1">
    <property type="nucleotide sequence ID" value="NZ_QSFD01000019.1"/>
</dbReference>
<feature type="domain" description="Mannosyl-glycoprotein endo-beta-N-acetylglucosamidase-like" evidence="4">
    <location>
        <begin position="1946"/>
        <end position="2049"/>
    </location>
</feature>
<dbReference type="InterPro" id="IPR050708">
    <property type="entry name" value="T6SS_VgrG/RHS"/>
</dbReference>
<dbReference type="Pfam" id="PF01832">
    <property type="entry name" value="Glucosaminidase"/>
    <property type="match status" value="1"/>
</dbReference>
<reference evidence="7 8" key="1">
    <citation type="submission" date="2018-08" db="EMBL/GenBank/DDBJ databases">
        <title>A genome reference for cultivated species of the human gut microbiota.</title>
        <authorList>
            <person name="Zou Y."/>
            <person name="Xue W."/>
            <person name="Luo G."/>
        </authorList>
    </citation>
    <scope>NUCLEOTIDE SEQUENCE [LARGE SCALE GENOMIC DNA]</scope>
    <source>
        <strain evidence="7 8">AM44-11BH</strain>
    </source>
</reference>
<feature type="region of interest" description="Disordered" evidence="2">
    <location>
        <begin position="51"/>
        <end position="73"/>
    </location>
</feature>
<dbReference type="InterPro" id="IPR031325">
    <property type="entry name" value="RHS_repeat"/>
</dbReference>
<evidence type="ECO:0000259" key="5">
    <source>
        <dbReference type="Pfam" id="PF20148"/>
    </source>
</evidence>
<dbReference type="PANTHER" id="PTHR32305:SF15">
    <property type="entry name" value="PROTEIN RHSA-RELATED"/>
    <property type="match status" value="1"/>
</dbReference>
<dbReference type="Proteomes" id="UP000284779">
    <property type="component" value="Unassembled WGS sequence"/>
</dbReference>
<dbReference type="Pfam" id="PF05593">
    <property type="entry name" value="RHS_repeat"/>
    <property type="match status" value="3"/>
</dbReference>
<dbReference type="PANTHER" id="PTHR32305">
    <property type="match status" value="1"/>
</dbReference>
<dbReference type="Pfam" id="PF20148">
    <property type="entry name" value="DUF6531"/>
    <property type="match status" value="1"/>
</dbReference>
<feature type="compositionally biased region" description="Basic residues" evidence="2">
    <location>
        <begin position="58"/>
        <end position="67"/>
    </location>
</feature>
<comment type="caution">
    <text evidence="7">The sequence shown here is derived from an EMBL/GenBank/DDBJ whole genome shotgun (WGS) entry which is preliminary data.</text>
</comment>
<feature type="domain" description="DUF6531" evidence="5">
    <location>
        <begin position="565"/>
        <end position="636"/>
    </location>
</feature>
<dbReference type="Pfam" id="PF25023">
    <property type="entry name" value="TEN_YD-shell"/>
    <property type="match status" value="1"/>
</dbReference>
<proteinExistence type="predicted"/>
<evidence type="ECO:0000256" key="1">
    <source>
        <dbReference type="ARBA" id="ARBA00022737"/>
    </source>
</evidence>
<dbReference type="InterPro" id="IPR006530">
    <property type="entry name" value="YD"/>
</dbReference>
<feature type="signal peptide" evidence="3">
    <location>
        <begin position="1"/>
        <end position="33"/>
    </location>
</feature>
<evidence type="ECO:0000313" key="7">
    <source>
        <dbReference type="EMBL" id="RHA16686.1"/>
    </source>
</evidence>
<dbReference type="NCBIfam" id="TIGR01643">
    <property type="entry name" value="YD_repeat_2x"/>
    <property type="match status" value="2"/>
</dbReference>
<protein>
    <submittedName>
        <fullName evidence="7">Uncharacterized protein</fullName>
    </submittedName>
</protein>
<feature type="domain" description="Teneurin-like YD-shell" evidence="6">
    <location>
        <begin position="1477"/>
        <end position="1891"/>
    </location>
</feature>
<keyword evidence="1" id="KW-0677">Repeat</keyword>
<keyword evidence="8" id="KW-1185">Reference proteome</keyword>
<dbReference type="Gene3D" id="1.10.530.10">
    <property type="match status" value="1"/>
</dbReference>
<organism evidence="7 8">
    <name type="scientific">Eubacterium ventriosum</name>
    <dbReference type="NCBI Taxonomy" id="39496"/>
    <lineage>
        <taxon>Bacteria</taxon>
        <taxon>Bacillati</taxon>
        <taxon>Bacillota</taxon>
        <taxon>Clostridia</taxon>
        <taxon>Eubacteriales</taxon>
        <taxon>Eubacteriaceae</taxon>
        <taxon>Eubacterium</taxon>
    </lineage>
</organism>
<dbReference type="NCBIfam" id="NF033679">
    <property type="entry name" value="DNRLRE_dom"/>
    <property type="match status" value="1"/>
</dbReference>
<dbReference type="EMBL" id="QSFD01000019">
    <property type="protein sequence ID" value="RHA16686.1"/>
    <property type="molecule type" value="Genomic_DNA"/>
</dbReference>
<dbReference type="InterPro" id="IPR022385">
    <property type="entry name" value="Rhs_assc_core"/>
</dbReference>
<evidence type="ECO:0000313" key="8">
    <source>
        <dbReference type="Proteomes" id="UP000284779"/>
    </source>
</evidence>
<dbReference type="InterPro" id="IPR056823">
    <property type="entry name" value="TEN-like_YD-shell"/>
</dbReference>
<dbReference type="Gene3D" id="2.180.10.10">
    <property type="entry name" value="RHS repeat-associated core"/>
    <property type="match status" value="4"/>
</dbReference>
<gene>
    <name evidence="7" type="ORF">DW944_11460</name>
</gene>
<name>A0A413R552_9FIRM</name>
<evidence type="ECO:0000259" key="4">
    <source>
        <dbReference type="Pfam" id="PF01832"/>
    </source>
</evidence>
<evidence type="ECO:0000256" key="3">
    <source>
        <dbReference type="SAM" id="SignalP"/>
    </source>
</evidence>
<evidence type="ECO:0000256" key="2">
    <source>
        <dbReference type="SAM" id="MobiDB-lite"/>
    </source>
</evidence>
<dbReference type="InterPro" id="IPR045351">
    <property type="entry name" value="DUF6531"/>
</dbReference>
<dbReference type="InterPro" id="IPR002901">
    <property type="entry name" value="MGlyc_endo_b_GlcNAc-like_dom"/>
</dbReference>